<dbReference type="Proteomes" id="UP001595840">
    <property type="component" value="Unassembled WGS sequence"/>
</dbReference>
<dbReference type="EMBL" id="JBHSCX010000014">
    <property type="protein sequence ID" value="MFC4362966.1"/>
    <property type="molecule type" value="Genomic_DNA"/>
</dbReference>
<comment type="caution">
    <text evidence="1">The sequence shown here is derived from an EMBL/GenBank/DDBJ whole genome shotgun (WGS) entry which is preliminary data.</text>
</comment>
<name>A0ABV8V689_9GAMM</name>
<gene>
    <name evidence="1" type="ORF">ACFOX3_11685</name>
</gene>
<reference evidence="2" key="1">
    <citation type="journal article" date="2019" name="Int. J. Syst. Evol. Microbiol.">
        <title>The Global Catalogue of Microorganisms (GCM) 10K type strain sequencing project: providing services to taxonomists for standard genome sequencing and annotation.</title>
        <authorList>
            <consortium name="The Broad Institute Genomics Platform"/>
            <consortium name="The Broad Institute Genome Sequencing Center for Infectious Disease"/>
            <person name="Wu L."/>
            <person name="Ma J."/>
        </authorList>
    </citation>
    <scope>NUCLEOTIDE SEQUENCE [LARGE SCALE GENOMIC DNA]</scope>
    <source>
        <strain evidence="2">CECT 8570</strain>
    </source>
</reference>
<protein>
    <submittedName>
        <fullName evidence="1">Uncharacterized protein</fullName>
    </submittedName>
</protein>
<evidence type="ECO:0000313" key="2">
    <source>
        <dbReference type="Proteomes" id="UP001595840"/>
    </source>
</evidence>
<sequence>MNPDTTRLLMEFDRLLREANRAAINPILEELSIDQLKPLAEMVARARAVYLKHLHDLALKYQADAGLPSDAEMTALALLRSRFMDLVEGSKSFETAIQRGYLDVAARNK</sequence>
<evidence type="ECO:0000313" key="1">
    <source>
        <dbReference type="EMBL" id="MFC4362966.1"/>
    </source>
</evidence>
<organism evidence="1 2">
    <name type="scientific">Simiduia curdlanivorans</name>
    <dbReference type="NCBI Taxonomy" id="1492769"/>
    <lineage>
        <taxon>Bacteria</taxon>
        <taxon>Pseudomonadati</taxon>
        <taxon>Pseudomonadota</taxon>
        <taxon>Gammaproteobacteria</taxon>
        <taxon>Cellvibrionales</taxon>
        <taxon>Cellvibrionaceae</taxon>
        <taxon>Simiduia</taxon>
    </lineage>
</organism>
<dbReference type="RefSeq" id="WP_290265367.1">
    <property type="nucleotide sequence ID" value="NZ_JAUFQG010000006.1"/>
</dbReference>
<accession>A0ABV8V689</accession>
<proteinExistence type="predicted"/>
<keyword evidence="2" id="KW-1185">Reference proteome</keyword>